<name>W0F3J4_9BACT</name>
<dbReference type="KEGG" id="nso:NIASO_10625"/>
<gene>
    <name evidence="2" type="ORF">NIASO_10625</name>
</gene>
<protein>
    <submittedName>
        <fullName evidence="2">Uncharacterized protein</fullName>
    </submittedName>
</protein>
<evidence type="ECO:0000256" key="1">
    <source>
        <dbReference type="SAM" id="SignalP"/>
    </source>
</evidence>
<feature type="signal peptide" evidence="1">
    <location>
        <begin position="1"/>
        <end position="21"/>
    </location>
</feature>
<keyword evidence="1" id="KW-0732">Signal</keyword>
<accession>W0F3J4</accession>
<feature type="chain" id="PRO_5004788295" evidence="1">
    <location>
        <begin position="22"/>
        <end position="128"/>
    </location>
</feature>
<dbReference type="RefSeq" id="WP_008585422.1">
    <property type="nucleotide sequence ID" value="NZ_CP007035.1"/>
</dbReference>
<dbReference type="EMBL" id="CP007035">
    <property type="protein sequence ID" value="AHF17597.1"/>
    <property type="molecule type" value="Genomic_DNA"/>
</dbReference>
<reference evidence="2 3" key="1">
    <citation type="submission" date="2013-12" db="EMBL/GenBank/DDBJ databases">
        <authorList>
            <consortium name="DOE Joint Genome Institute"/>
            <person name="Eisen J."/>
            <person name="Huntemann M."/>
            <person name="Han J."/>
            <person name="Chen A."/>
            <person name="Kyrpides N."/>
            <person name="Mavromatis K."/>
            <person name="Markowitz V."/>
            <person name="Palaniappan K."/>
            <person name="Ivanova N."/>
            <person name="Schaumberg A."/>
            <person name="Pati A."/>
            <person name="Liolios K."/>
            <person name="Nordberg H.P."/>
            <person name="Cantor M.N."/>
            <person name="Hua S.X."/>
            <person name="Woyke T."/>
        </authorList>
    </citation>
    <scope>NUCLEOTIDE SEQUENCE [LARGE SCALE GENOMIC DNA]</scope>
    <source>
        <strain evidence="3">DSM 19437</strain>
    </source>
</reference>
<dbReference type="AlphaFoldDB" id="W0F3J4"/>
<dbReference type="Proteomes" id="UP000003586">
    <property type="component" value="Chromosome"/>
</dbReference>
<evidence type="ECO:0000313" key="3">
    <source>
        <dbReference type="Proteomes" id="UP000003586"/>
    </source>
</evidence>
<sequence length="128" mass="14587">MKRLLLLIPLTISLSALYAQKTEGIYAHLYTDSLKKGTYNYINIDGKMSDGSWKPLTDKELLFKTSYGRFEGNNLVLPDNPATKKVTVTATLRENTKLTKTFDIWIKQLPDPPLVKDEGGAIRSRRRR</sequence>
<evidence type="ECO:0000313" key="2">
    <source>
        <dbReference type="EMBL" id="AHF17597.1"/>
    </source>
</evidence>
<dbReference type="OrthoDB" id="676013at2"/>
<keyword evidence="3" id="KW-1185">Reference proteome</keyword>
<organism evidence="2 3">
    <name type="scientific">Niabella soli DSM 19437</name>
    <dbReference type="NCBI Taxonomy" id="929713"/>
    <lineage>
        <taxon>Bacteria</taxon>
        <taxon>Pseudomonadati</taxon>
        <taxon>Bacteroidota</taxon>
        <taxon>Chitinophagia</taxon>
        <taxon>Chitinophagales</taxon>
        <taxon>Chitinophagaceae</taxon>
        <taxon>Niabella</taxon>
    </lineage>
</organism>
<proteinExistence type="predicted"/>
<dbReference type="HOGENOM" id="CLU_1957254_0_0_10"/>